<gene>
    <name evidence="9" type="ORF">M3P05_01545</name>
</gene>
<sequence length="439" mass="47850">MNYKGLSRAFTLSALFAAMLPAMQANAAAFQVAEHSAAGVGRAFAGEAATAEDASTIARNVAGMAFLDGPTFTGTVSYIKPNIEIENTTPTPTGLTDPNYPYGDYKGKVQKDVAPAAVVPVFYYVTPVNDKVSVGFAGYTNFGFSTEYDTESGMTLPAKKSDIMTYNLNASVAYKLQDNLSIGFGLNAVYLEAALSNVALVAPDTFRTALDMEGDDWSYNWSAGVLWQPLEHTRLGFSYTSEVDATLEGKNKSQVYNGTVVANVNPLGLNFNTNGSADLTLPSIAELSILQQLNDQLSVHASYQKIGWSSLEKLTIKLDGVPAAAHPEEIFEYKDVSRWSVGATYKYSEDWTFRTGYAYDNSPVSDEHRSFRIPDGDREWFSVGASYTIDSNQKLDAGYAYLTGKESEIHYTSSTGIKVDGKIKKSNAHILSLQYNYKF</sequence>
<proteinExistence type="inferred from homology"/>
<reference evidence="9 10" key="1">
    <citation type="submission" date="2022-05" db="EMBL/GenBank/DDBJ databases">
        <authorList>
            <person name="Park J.-S."/>
        </authorList>
    </citation>
    <scope>NUCLEOTIDE SEQUENCE [LARGE SCALE GENOMIC DNA]</scope>
    <source>
        <strain evidence="9 10">2012CJ34-2</strain>
    </source>
</reference>
<keyword evidence="4" id="KW-0812">Transmembrane</keyword>
<dbReference type="InterPro" id="IPR005017">
    <property type="entry name" value="OMPP1/FadL/TodX"/>
</dbReference>
<evidence type="ECO:0000313" key="10">
    <source>
        <dbReference type="Proteomes" id="UP001203338"/>
    </source>
</evidence>
<evidence type="ECO:0000256" key="6">
    <source>
        <dbReference type="ARBA" id="ARBA00023136"/>
    </source>
</evidence>
<dbReference type="PANTHER" id="PTHR35093">
    <property type="entry name" value="OUTER MEMBRANE PROTEIN NMB0088-RELATED"/>
    <property type="match status" value="1"/>
</dbReference>
<organism evidence="9 10">
    <name type="scientific">Parendozoicomonas callyspongiae</name>
    <dbReference type="NCBI Taxonomy" id="2942213"/>
    <lineage>
        <taxon>Bacteria</taxon>
        <taxon>Pseudomonadati</taxon>
        <taxon>Pseudomonadota</taxon>
        <taxon>Gammaproteobacteria</taxon>
        <taxon>Oceanospirillales</taxon>
        <taxon>Endozoicomonadaceae</taxon>
        <taxon>Parendozoicomonas</taxon>
    </lineage>
</organism>
<evidence type="ECO:0000313" key="9">
    <source>
        <dbReference type="EMBL" id="MCL6268637.1"/>
    </source>
</evidence>
<keyword evidence="10" id="KW-1185">Reference proteome</keyword>
<dbReference type="PANTHER" id="PTHR35093:SF3">
    <property type="entry name" value="LONG-CHAIN FATTY ACID TRANSPORT PROTEIN"/>
    <property type="match status" value="1"/>
</dbReference>
<keyword evidence="7" id="KW-0998">Cell outer membrane</keyword>
<evidence type="ECO:0000256" key="1">
    <source>
        <dbReference type="ARBA" id="ARBA00004571"/>
    </source>
</evidence>
<keyword evidence="3" id="KW-1134">Transmembrane beta strand</keyword>
<evidence type="ECO:0000256" key="4">
    <source>
        <dbReference type="ARBA" id="ARBA00022692"/>
    </source>
</evidence>
<dbReference type="SUPFAM" id="SSF56935">
    <property type="entry name" value="Porins"/>
    <property type="match status" value="1"/>
</dbReference>
<evidence type="ECO:0000256" key="7">
    <source>
        <dbReference type="ARBA" id="ARBA00023237"/>
    </source>
</evidence>
<dbReference type="Proteomes" id="UP001203338">
    <property type="component" value="Unassembled WGS sequence"/>
</dbReference>
<dbReference type="Pfam" id="PF03349">
    <property type="entry name" value="Toluene_X"/>
    <property type="match status" value="1"/>
</dbReference>
<feature type="signal peptide" evidence="8">
    <location>
        <begin position="1"/>
        <end position="27"/>
    </location>
</feature>
<comment type="similarity">
    <text evidence="2">Belongs to the OmpP1/FadL family.</text>
</comment>
<evidence type="ECO:0000256" key="2">
    <source>
        <dbReference type="ARBA" id="ARBA00008163"/>
    </source>
</evidence>
<evidence type="ECO:0000256" key="8">
    <source>
        <dbReference type="SAM" id="SignalP"/>
    </source>
</evidence>
<evidence type="ECO:0000256" key="5">
    <source>
        <dbReference type="ARBA" id="ARBA00022729"/>
    </source>
</evidence>
<comment type="subcellular location">
    <subcellularLocation>
        <location evidence="1">Cell outer membrane</location>
        <topology evidence="1">Multi-pass membrane protein</topology>
    </subcellularLocation>
</comment>
<comment type="caution">
    <text evidence="9">The sequence shown here is derived from an EMBL/GenBank/DDBJ whole genome shotgun (WGS) entry which is preliminary data.</text>
</comment>
<accession>A0ABT0PB79</accession>
<keyword evidence="6" id="KW-0472">Membrane</keyword>
<dbReference type="RefSeq" id="WP_249697476.1">
    <property type="nucleotide sequence ID" value="NZ_JAMFLX010000002.1"/>
</dbReference>
<name>A0ABT0PB79_9GAMM</name>
<keyword evidence="5 8" id="KW-0732">Signal</keyword>
<feature type="chain" id="PRO_5045838432" evidence="8">
    <location>
        <begin position="28"/>
        <end position="439"/>
    </location>
</feature>
<protein>
    <submittedName>
        <fullName evidence="9">Outer membrane protein transport protein</fullName>
    </submittedName>
</protein>
<dbReference type="EMBL" id="JAMFLX010000002">
    <property type="protein sequence ID" value="MCL6268637.1"/>
    <property type="molecule type" value="Genomic_DNA"/>
</dbReference>
<dbReference type="Gene3D" id="2.40.160.60">
    <property type="entry name" value="Outer membrane protein transport protein (OMPP1/FadL/TodX)"/>
    <property type="match status" value="1"/>
</dbReference>
<evidence type="ECO:0000256" key="3">
    <source>
        <dbReference type="ARBA" id="ARBA00022452"/>
    </source>
</evidence>